<dbReference type="EMBL" id="JASEJX010000039">
    <property type="protein sequence ID" value="KAK4509584.1"/>
    <property type="molecule type" value="Genomic_DNA"/>
</dbReference>
<dbReference type="Pfam" id="PF04120">
    <property type="entry name" value="Iron_permease"/>
    <property type="match status" value="3"/>
</dbReference>
<gene>
    <name evidence="2" type="ORF">ATC70_007937</name>
</gene>
<proteinExistence type="predicted"/>
<keyword evidence="1" id="KW-0472">Membrane</keyword>
<dbReference type="InterPro" id="IPR007251">
    <property type="entry name" value="Iron_permease_Fet4"/>
</dbReference>
<accession>A0AAN7HJT0</accession>
<evidence type="ECO:0000256" key="1">
    <source>
        <dbReference type="SAM" id="Phobius"/>
    </source>
</evidence>
<keyword evidence="3" id="KW-1185">Reference proteome</keyword>
<feature type="transmembrane region" description="Helical" evidence="1">
    <location>
        <begin position="216"/>
        <end position="236"/>
    </location>
</feature>
<feature type="transmembrane region" description="Helical" evidence="1">
    <location>
        <begin position="319"/>
        <end position="341"/>
    </location>
</feature>
<feature type="transmembrane region" description="Helical" evidence="1">
    <location>
        <begin position="353"/>
        <end position="372"/>
    </location>
</feature>
<organism evidence="2 3">
    <name type="scientific">Mucor velutinosus</name>
    <dbReference type="NCBI Taxonomy" id="708070"/>
    <lineage>
        <taxon>Eukaryota</taxon>
        <taxon>Fungi</taxon>
        <taxon>Fungi incertae sedis</taxon>
        <taxon>Mucoromycota</taxon>
        <taxon>Mucoromycotina</taxon>
        <taxon>Mucoromycetes</taxon>
        <taxon>Mucorales</taxon>
        <taxon>Mucorineae</taxon>
        <taxon>Mucoraceae</taxon>
        <taxon>Mucor</taxon>
    </lineage>
</organism>
<feature type="transmembrane region" description="Helical" evidence="1">
    <location>
        <begin position="242"/>
        <end position="261"/>
    </location>
</feature>
<reference evidence="2 3" key="1">
    <citation type="submission" date="2022-11" db="EMBL/GenBank/DDBJ databases">
        <title>Mucor velutinosus strain NIH1002 WGS.</title>
        <authorList>
            <person name="Subramanian P."/>
            <person name="Mullikin J.C."/>
            <person name="Segre J.A."/>
            <person name="Zelazny A.M."/>
        </authorList>
    </citation>
    <scope>NUCLEOTIDE SEQUENCE [LARGE SCALE GENOMIC DNA]</scope>
    <source>
        <strain evidence="2 3">NIH1002</strain>
    </source>
</reference>
<dbReference type="GO" id="GO:0055085">
    <property type="term" value="P:transmembrane transport"/>
    <property type="evidence" value="ECO:0007669"/>
    <property type="project" value="InterPro"/>
</dbReference>
<sequence>MSQQETVKITQKPGIFECIGNYLCSPGRQFTVQSAAPTQFINKNADDAVQEIAIIGSDIPNNDSIYNEANRKSIGARIFDFLTDFAGSSLMFLLTCAILVGWAIAGGILGAPDEWQIAMQDGSSIQCYYSDSLLMRQQQNHCNRLLTIIAQLRSRSATFDKLLRSTQTNNPSLSSSELNDLANKIPEDSVGDAANLPTENAYDEICNWASNAVGSLWALIVYMGGIFAWIGVGHSLGFSDEWQLYINTGVAVELTFTSMFLQNTRRRHMNYLEKCLKSIQQADINLEIRLRKTSGDNTPNPIVSIHPHPVSRGIRIIDYYGDVIGTGLGLFISVCVFIAWFAIGNVMEFSDGWWLIIGTYTGLVGFVDGFVLRNVYFRQDKLLDEQFDVLIDNDKAIFQYLNLYLPEQNNFKERSFSERLSNKMGDICAHPLAVLFSFVVVIGLICVASGMQWNTTGQLLCNTPTMIIEGFLLIVLLHAHNMSNTNRRVQMHDILVRRLRLLQFTRTMTGSDSSPVVIDEMDLTGLHVTEKKHQA</sequence>
<evidence type="ECO:0000313" key="2">
    <source>
        <dbReference type="EMBL" id="KAK4509584.1"/>
    </source>
</evidence>
<evidence type="ECO:0000313" key="3">
    <source>
        <dbReference type="Proteomes" id="UP001304243"/>
    </source>
</evidence>
<dbReference type="GeneID" id="89951623"/>
<feature type="transmembrane region" description="Helical" evidence="1">
    <location>
        <begin position="90"/>
        <end position="111"/>
    </location>
</feature>
<dbReference type="AlphaFoldDB" id="A0AAN7HJT0"/>
<dbReference type="Proteomes" id="UP001304243">
    <property type="component" value="Unassembled WGS sequence"/>
</dbReference>
<name>A0AAN7HJT0_9FUNG</name>
<feature type="transmembrane region" description="Helical" evidence="1">
    <location>
        <begin position="457"/>
        <end position="479"/>
    </location>
</feature>
<dbReference type="RefSeq" id="XP_064676250.1">
    <property type="nucleotide sequence ID" value="XM_064827193.1"/>
</dbReference>
<comment type="caution">
    <text evidence="2">The sequence shown here is derived from an EMBL/GenBank/DDBJ whole genome shotgun (WGS) entry which is preliminary data.</text>
</comment>
<feature type="transmembrane region" description="Helical" evidence="1">
    <location>
        <begin position="427"/>
        <end position="451"/>
    </location>
</feature>
<keyword evidence="1" id="KW-0812">Transmembrane</keyword>
<keyword evidence="1" id="KW-1133">Transmembrane helix</keyword>
<protein>
    <submittedName>
        <fullName evidence="2">Uncharacterized protein</fullName>
    </submittedName>
</protein>